<dbReference type="EMBL" id="PDEP01000015">
    <property type="protein sequence ID" value="PEN05223.1"/>
    <property type="molecule type" value="Genomic_DNA"/>
</dbReference>
<dbReference type="Pfam" id="PF11827">
    <property type="entry name" value="DUF3347"/>
    <property type="match status" value="1"/>
</dbReference>
<evidence type="ECO:0000259" key="5">
    <source>
        <dbReference type="Pfam" id="PF19335"/>
    </source>
</evidence>
<evidence type="ECO:0000256" key="1">
    <source>
        <dbReference type="ARBA" id="ARBA00009477"/>
    </source>
</evidence>
<evidence type="ECO:0000256" key="2">
    <source>
        <dbReference type="ARBA" id="ARBA00022448"/>
    </source>
</evidence>
<dbReference type="Pfam" id="PF25869">
    <property type="entry name" value="3HB_CusB"/>
    <property type="match status" value="1"/>
</dbReference>
<evidence type="ECO:0000259" key="4">
    <source>
        <dbReference type="Pfam" id="PF11827"/>
    </source>
</evidence>
<feature type="domain" description="CusB-like three alpha-helical bundle" evidence="6">
    <location>
        <begin position="181"/>
        <end position="231"/>
    </location>
</feature>
<dbReference type="FunFam" id="2.40.30.170:FF:000010">
    <property type="entry name" value="Efflux RND transporter periplasmic adaptor subunit"/>
    <property type="match status" value="1"/>
</dbReference>
<dbReference type="AlphaFoldDB" id="A0A2H3NIZ4"/>
<evidence type="ECO:0000259" key="8">
    <source>
        <dbReference type="Pfam" id="PF25975"/>
    </source>
</evidence>
<feature type="compositionally biased region" description="Acidic residues" evidence="3">
    <location>
        <begin position="448"/>
        <end position="457"/>
    </location>
</feature>
<dbReference type="Pfam" id="PF25975">
    <property type="entry name" value="CzcB_C"/>
    <property type="match status" value="1"/>
</dbReference>
<dbReference type="NCBIfam" id="TIGR01730">
    <property type="entry name" value="RND_mfp"/>
    <property type="match status" value="1"/>
</dbReference>
<feature type="region of interest" description="Disordered" evidence="3">
    <location>
        <begin position="427"/>
        <end position="463"/>
    </location>
</feature>
<dbReference type="InterPro" id="IPR045800">
    <property type="entry name" value="HMBD"/>
</dbReference>
<dbReference type="SUPFAM" id="SSF111369">
    <property type="entry name" value="HlyD-like secretion proteins"/>
    <property type="match status" value="1"/>
</dbReference>
<feature type="domain" description="Heavy metal binding" evidence="5">
    <location>
        <begin position="68"/>
        <end position="94"/>
    </location>
</feature>
<dbReference type="InterPro" id="IPR058791">
    <property type="entry name" value="3HB_CusB"/>
</dbReference>
<sequence length="646" mass="70974">MCPNALSDYRPDTSIMPTTRNILIGTALLAIGLLLGALLFGGSATLDASSTASNDTDTTSVSTQPETWTCSMHPAVRQDEPGSCPICGMDLIPANQADSGDDPYSMVMTDAAMQRAQVQTTEAVSGTPSSEVTLSGRLAVDERRLTTVTTHVDGRIRELMVDFTGASIREGAPMATIYSPELISAQRELLEALKHADRNPRMVESARRKLELWELSDATIRGIEEAGEVQTEVPIVSPVSGTVMDRRVSREQHVQEGTILYEVADLSTLWVVFEAYEEDLPWLREGQTVTFSMRGNAGRTQEATISYIDPMVDPQTRTARVRAELSNPNGRLKPDMLVRGTVQSPMDNEALLVPDSAVLWTGPRSLVYVQDRASNSPRFEAREVTLGPRVGDRYVIEDGLTEGEHVVTNGAFRVDSAFQLADRRSMMNVEPGSGSTPGHDHGGMGDGAMEDSEMEDGAMDHRGMDHDEADAAAHPTQVPDDGAHDNLATPETTFRDAVPDAFRAQLTRVVDAYLEVRDALIASDEAAARSHLQDMQDRLDAVDMMQLNTEPHDAWMQDLRAMESHLSHIGATDGLQELRAEFNTLSLVLAYSIQRFGADVEVYRQYCPMAFDEEGAYWISDEKEIHNPYLPENMLRCGEVVEPLTE</sequence>
<keyword evidence="10" id="KW-1185">Reference proteome</keyword>
<name>A0A2H3NIZ4_9BACT</name>
<feature type="domain" description="CusB-like beta-barrel" evidence="7">
    <location>
        <begin position="268"/>
        <end position="344"/>
    </location>
</feature>
<dbReference type="Pfam" id="PF19335">
    <property type="entry name" value="HMBD"/>
    <property type="match status" value="1"/>
</dbReference>
<accession>A0A2H3NIZ4</accession>
<evidence type="ECO:0000259" key="6">
    <source>
        <dbReference type="Pfam" id="PF25869"/>
    </source>
</evidence>
<dbReference type="InterPro" id="IPR006143">
    <property type="entry name" value="RND_pump_MFP"/>
</dbReference>
<evidence type="ECO:0000313" key="9">
    <source>
        <dbReference type="EMBL" id="PEN05223.1"/>
    </source>
</evidence>
<comment type="similarity">
    <text evidence="1">Belongs to the membrane fusion protein (MFP) (TC 8.A.1) family.</text>
</comment>
<dbReference type="InterPro" id="IPR051909">
    <property type="entry name" value="MFP_Cation_Efflux"/>
</dbReference>
<evidence type="ECO:0000313" key="10">
    <source>
        <dbReference type="Proteomes" id="UP000221024"/>
    </source>
</evidence>
<dbReference type="PANTHER" id="PTHR30097:SF4">
    <property type="entry name" value="SLR6042 PROTEIN"/>
    <property type="match status" value="1"/>
</dbReference>
<dbReference type="Proteomes" id="UP000221024">
    <property type="component" value="Unassembled WGS sequence"/>
</dbReference>
<dbReference type="Pfam" id="PF25954">
    <property type="entry name" value="Beta-barrel_RND_2"/>
    <property type="match status" value="1"/>
</dbReference>
<dbReference type="GO" id="GO:0030288">
    <property type="term" value="C:outer membrane-bounded periplasmic space"/>
    <property type="evidence" value="ECO:0007669"/>
    <property type="project" value="TreeGrafter"/>
</dbReference>
<dbReference type="Gene3D" id="2.40.420.20">
    <property type="match status" value="1"/>
</dbReference>
<evidence type="ECO:0000256" key="3">
    <source>
        <dbReference type="SAM" id="MobiDB-lite"/>
    </source>
</evidence>
<organism evidence="9 10">
    <name type="scientific">Longimonas halophila</name>
    <dbReference type="NCBI Taxonomy" id="1469170"/>
    <lineage>
        <taxon>Bacteria</taxon>
        <taxon>Pseudomonadati</taxon>
        <taxon>Rhodothermota</taxon>
        <taxon>Rhodothermia</taxon>
        <taxon>Rhodothermales</taxon>
        <taxon>Salisaetaceae</taxon>
        <taxon>Longimonas</taxon>
    </lineage>
</organism>
<comment type="caution">
    <text evidence="9">The sequence shown here is derived from an EMBL/GenBank/DDBJ whole genome shotgun (WGS) entry which is preliminary data.</text>
</comment>
<dbReference type="InterPro" id="IPR058792">
    <property type="entry name" value="Beta-barrel_RND_2"/>
</dbReference>
<dbReference type="InterPro" id="IPR058649">
    <property type="entry name" value="CzcB_C"/>
</dbReference>
<protein>
    <submittedName>
        <fullName evidence="9">Efflux transporter periplasmic adaptor subunit</fullName>
    </submittedName>
</protein>
<dbReference type="GO" id="GO:0022857">
    <property type="term" value="F:transmembrane transporter activity"/>
    <property type="evidence" value="ECO:0007669"/>
    <property type="project" value="InterPro"/>
</dbReference>
<dbReference type="InterPro" id="IPR021782">
    <property type="entry name" value="DUF3347"/>
</dbReference>
<gene>
    <name evidence="9" type="ORF">CRI93_13505</name>
</gene>
<dbReference type="GO" id="GO:0046914">
    <property type="term" value="F:transition metal ion binding"/>
    <property type="evidence" value="ECO:0007669"/>
    <property type="project" value="TreeGrafter"/>
</dbReference>
<feature type="domain" description="DUF3347" evidence="4">
    <location>
        <begin position="509"/>
        <end position="598"/>
    </location>
</feature>
<dbReference type="GO" id="GO:0016020">
    <property type="term" value="C:membrane"/>
    <property type="evidence" value="ECO:0007669"/>
    <property type="project" value="InterPro"/>
</dbReference>
<proteinExistence type="inferred from homology"/>
<dbReference type="GO" id="GO:0060003">
    <property type="term" value="P:copper ion export"/>
    <property type="evidence" value="ECO:0007669"/>
    <property type="project" value="TreeGrafter"/>
</dbReference>
<reference evidence="9 10" key="1">
    <citation type="submission" date="2017-10" db="EMBL/GenBank/DDBJ databases">
        <title>Draft genome of Longimonas halophila.</title>
        <authorList>
            <person name="Goh K.M."/>
            <person name="Shamsir M.S."/>
            <person name="Lim S.W."/>
        </authorList>
    </citation>
    <scope>NUCLEOTIDE SEQUENCE [LARGE SCALE GENOMIC DNA]</scope>
    <source>
        <strain evidence="9 10">KCTC 42399</strain>
    </source>
</reference>
<keyword evidence="2" id="KW-0813">Transport</keyword>
<feature type="domain" description="CzcB-like C-terminal circularly permuted SH3-like" evidence="8">
    <location>
        <begin position="352"/>
        <end position="412"/>
    </location>
</feature>
<dbReference type="PANTHER" id="PTHR30097">
    <property type="entry name" value="CATION EFFLUX SYSTEM PROTEIN CUSB"/>
    <property type="match status" value="1"/>
</dbReference>
<dbReference type="GO" id="GO:0015679">
    <property type="term" value="P:plasma membrane copper ion transport"/>
    <property type="evidence" value="ECO:0007669"/>
    <property type="project" value="TreeGrafter"/>
</dbReference>
<dbReference type="Gene3D" id="2.40.30.170">
    <property type="match status" value="1"/>
</dbReference>
<evidence type="ECO:0000259" key="7">
    <source>
        <dbReference type="Pfam" id="PF25954"/>
    </source>
</evidence>